<dbReference type="KEGG" id="rml:FF011L_37690"/>
<dbReference type="EMBL" id="CP036262">
    <property type="protein sequence ID" value="QDS94985.1"/>
    <property type="molecule type" value="Genomic_DNA"/>
</dbReference>
<dbReference type="Proteomes" id="UP000320672">
    <property type="component" value="Chromosome"/>
</dbReference>
<gene>
    <name evidence="3" type="ORF">FF011L_37690</name>
</gene>
<organism evidence="3 4">
    <name type="scientific">Roseimaritima multifibrata</name>
    <dbReference type="NCBI Taxonomy" id="1930274"/>
    <lineage>
        <taxon>Bacteria</taxon>
        <taxon>Pseudomonadati</taxon>
        <taxon>Planctomycetota</taxon>
        <taxon>Planctomycetia</taxon>
        <taxon>Pirellulales</taxon>
        <taxon>Pirellulaceae</taxon>
        <taxon>Roseimaritima</taxon>
    </lineage>
</organism>
<dbReference type="OrthoDB" id="279598at2"/>
<sequence>MNKLPSAVAGPANKEDSGMVDSQCANTSGRLLSRYPQDFSGRSAGVSFLHLLATFFVVWVAGGAACSRQQRIQDFQPPPVVFESVPTLEGLAEMVNRTDEIQKLQSNSTTVTAPDFSGKGLSSTLILERDKHFRLRGKLSPLPTVLVDLGSNDEVFWFQTPDGMQKILYYAEHEAYAKQTERMVLPVDPTWLIDALGLVHLDPATVTEGPTRRPDGKLEVRSQIAMAGGNYRRLYVIDDKTAVVTEQYLYDTSDRLVARAIASDHRFYQEVQCSMPHRIDIHLQPDVGPPMALEIEVGTYSINQILSGDPQLFTMPTGASKKINLATMGGVAFGVPPGVSDANSPYAGVSNGGNPAPAAPLSTAWPGGAVSEGESSGAAAEPESTLKLPPEPTGGPAQYTAEAQYAPATDYNPTLRGTFMR</sequence>
<feature type="region of interest" description="Disordered" evidence="1">
    <location>
        <begin position="358"/>
        <end position="421"/>
    </location>
</feature>
<reference evidence="3 4" key="1">
    <citation type="submission" date="2019-02" db="EMBL/GenBank/DDBJ databases">
        <title>Deep-cultivation of Planctomycetes and their phenomic and genomic characterization uncovers novel biology.</title>
        <authorList>
            <person name="Wiegand S."/>
            <person name="Jogler M."/>
            <person name="Boedeker C."/>
            <person name="Pinto D."/>
            <person name="Vollmers J."/>
            <person name="Rivas-Marin E."/>
            <person name="Kohn T."/>
            <person name="Peeters S.H."/>
            <person name="Heuer A."/>
            <person name="Rast P."/>
            <person name="Oberbeckmann S."/>
            <person name="Bunk B."/>
            <person name="Jeske O."/>
            <person name="Meyerdierks A."/>
            <person name="Storesund J.E."/>
            <person name="Kallscheuer N."/>
            <person name="Luecker S."/>
            <person name="Lage O.M."/>
            <person name="Pohl T."/>
            <person name="Merkel B.J."/>
            <person name="Hornburger P."/>
            <person name="Mueller R.-W."/>
            <person name="Bruemmer F."/>
            <person name="Labrenz M."/>
            <person name="Spormann A.M."/>
            <person name="Op den Camp H."/>
            <person name="Overmann J."/>
            <person name="Amann R."/>
            <person name="Jetten M.S.M."/>
            <person name="Mascher T."/>
            <person name="Medema M.H."/>
            <person name="Devos D.P."/>
            <person name="Kaster A.-K."/>
            <person name="Ovreas L."/>
            <person name="Rohde M."/>
            <person name="Galperin M.Y."/>
            <person name="Jogler C."/>
        </authorList>
    </citation>
    <scope>NUCLEOTIDE SEQUENCE [LARGE SCALE GENOMIC DNA]</scope>
    <source>
        <strain evidence="3 4">FF011L</strain>
    </source>
</reference>
<evidence type="ECO:0000256" key="1">
    <source>
        <dbReference type="SAM" id="MobiDB-lite"/>
    </source>
</evidence>
<feature type="transmembrane region" description="Helical" evidence="2">
    <location>
        <begin position="44"/>
        <end position="66"/>
    </location>
</feature>
<name>A0A517MJA2_9BACT</name>
<accession>A0A517MJA2</accession>
<evidence type="ECO:0000256" key="2">
    <source>
        <dbReference type="SAM" id="Phobius"/>
    </source>
</evidence>
<keyword evidence="4" id="KW-1185">Reference proteome</keyword>
<evidence type="ECO:0000313" key="4">
    <source>
        <dbReference type="Proteomes" id="UP000320672"/>
    </source>
</evidence>
<dbReference type="AlphaFoldDB" id="A0A517MJA2"/>
<dbReference type="RefSeq" id="WP_145352909.1">
    <property type="nucleotide sequence ID" value="NZ_CP036262.1"/>
</dbReference>
<feature type="compositionally biased region" description="Low complexity" evidence="1">
    <location>
        <begin position="366"/>
        <end position="383"/>
    </location>
</feature>
<protein>
    <submittedName>
        <fullName evidence="3">Uncharacterized protein</fullName>
    </submittedName>
</protein>
<proteinExistence type="predicted"/>
<feature type="region of interest" description="Disordered" evidence="1">
    <location>
        <begin position="1"/>
        <end position="22"/>
    </location>
</feature>
<keyword evidence="2" id="KW-0812">Transmembrane</keyword>
<evidence type="ECO:0000313" key="3">
    <source>
        <dbReference type="EMBL" id="QDS94985.1"/>
    </source>
</evidence>
<keyword evidence="2" id="KW-0472">Membrane</keyword>
<keyword evidence="2" id="KW-1133">Transmembrane helix</keyword>